<feature type="region of interest" description="Disordered" evidence="1">
    <location>
        <begin position="1"/>
        <end position="24"/>
    </location>
</feature>
<comment type="caution">
    <text evidence="2">The sequence shown here is derived from an EMBL/GenBank/DDBJ whole genome shotgun (WGS) entry which is preliminary data.</text>
</comment>
<reference evidence="2 3" key="1">
    <citation type="submission" date="2024-10" db="EMBL/GenBank/DDBJ databases">
        <title>Updated reference genomes for cyclostephanoid diatoms.</title>
        <authorList>
            <person name="Roberts W.R."/>
            <person name="Alverson A.J."/>
        </authorList>
    </citation>
    <scope>NUCLEOTIDE SEQUENCE [LARGE SCALE GENOMIC DNA]</scope>
    <source>
        <strain evidence="2 3">AJA228-03</strain>
    </source>
</reference>
<dbReference type="EMBL" id="JALLPB020000886">
    <property type="protein sequence ID" value="KAL3806126.1"/>
    <property type="molecule type" value="Genomic_DNA"/>
</dbReference>
<sequence length="154" mass="16746">MSSSRDTGRYVAGRTTGRMNTDNCYIDESYDSYASGILEVEVESSRSSSHVPEDDDPIEDGRDGARKKSSSPSSNGSTSWKSSCPSSTNGGHRSTPFATTDTMPPTFLCIGLSDMIDGALARAADLLLDCITFRRMEDACREWTNVPAKSCKFF</sequence>
<feature type="region of interest" description="Disordered" evidence="1">
    <location>
        <begin position="41"/>
        <end position="98"/>
    </location>
</feature>
<dbReference type="AlphaFoldDB" id="A0ABD3R829"/>
<proteinExistence type="predicted"/>
<evidence type="ECO:0000313" key="2">
    <source>
        <dbReference type="EMBL" id="KAL3806126.1"/>
    </source>
</evidence>
<dbReference type="Proteomes" id="UP001530377">
    <property type="component" value="Unassembled WGS sequence"/>
</dbReference>
<keyword evidence="3" id="KW-1185">Reference proteome</keyword>
<organism evidence="2 3">
    <name type="scientific">Cyclostephanos tholiformis</name>
    <dbReference type="NCBI Taxonomy" id="382380"/>
    <lineage>
        <taxon>Eukaryota</taxon>
        <taxon>Sar</taxon>
        <taxon>Stramenopiles</taxon>
        <taxon>Ochrophyta</taxon>
        <taxon>Bacillariophyta</taxon>
        <taxon>Coscinodiscophyceae</taxon>
        <taxon>Thalassiosirophycidae</taxon>
        <taxon>Stephanodiscales</taxon>
        <taxon>Stephanodiscaceae</taxon>
        <taxon>Cyclostephanos</taxon>
    </lineage>
</organism>
<protein>
    <submittedName>
        <fullName evidence="2">Uncharacterized protein</fullName>
    </submittedName>
</protein>
<feature type="compositionally biased region" description="Polar residues" evidence="1">
    <location>
        <begin position="88"/>
        <end position="98"/>
    </location>
</feature>
<evidence type="ECO:0000256" key="1">
    <source>
        <dbReference type="SAM" id="MobiDB-lite"/>
    </source>
</evidence>
<accession>A0ABD3R829</accession>
<feature type="compositionally biased region" description="Low complexity" evidence="1">
    <location>
        <begin position="70"/>
        <end position="87"/>
    </location>
</feature>
<name>A0ABD3R829_9STRA</name>
<gene>
    <name evidence="2" type="ORF">ACHAXA_004992</name>
</gene>
<evidence type="ECO:0000313" key="3">
    <source>
        <dbReference type="Proteomes" id="UP001530377"/>
    </source>
</evidence>